<dbReference type="STRING" id="1835254.CL55_00001540"/>
<evidence type="ECO:0000256" key="7">
    <source>
        <dbReference type="ARBA" id="ARBA00022842"/>
    </source>
</evidence>
<evidence type="ECO:0000256" key="4">
    <source>
        <dbReference type="ARBA" id="ARBA00022741"/>
    </source>
</evidence>
<dbReference type="Proteomes" id="UP000061135">
    <property type="component" value="Chromosome"/>
</dbReference>
<feature type="binding site" evidence="8">
    <location>
        <position position="211"/>
    </location>
    <ligand>
        <name>ATP</name>
        <dbReference type="ChEBI" id="CHEBI:30616"/>
    </ligand>
</feature>
<dbReference type="PIRSF" id="PIRSF006755">
    <property type="entry name" value="DTB_synth"/>
    <property type="match status" value="1"/>
</dbReference>
<feature type="binding site" evidence="8">
    <location>
        <begin position="181"/>
        <end position="182"/>
    </location>
    <ligand>
        <name>ATP</name>
        <dbReference type="ChEBI" id="CHEBI:30616"/>
    </ligand>
</feature>
<feature type="binding site" evidence="8">
    <location>
        <position position="121"/>
    </location>
    <ligand>
        <name>Mg(2+)</name>
        <dbReference type="ChEBI" id="CHEBI:18420"/>
    </ligand>
</feature>
<comment type="subunit">
    <text evidence="8">Homodimer.</text>
</comment>
<dbReference type="InterPro" id="IPR004472">
    <property type="entry name" value="DTB_synth_BioD"/>
</dbReference>
<gene>
    <name evidence="8" type="primary">bioD</name>
    <name evidence="9" type="ORF">CL55_00001540</name>
</gene>
<comment type="catalytic activity">
    <reaction evidence="8">
        <text>(7R,8S)-7,8-diammoniononanoate + CO2 + ATP = (4R,5S)-dethiobiotin + ADP + phosphate + 3 H(+)</text>
        <dbReference type="Rhea" id="RHEA:15805"/>
        <dbReference type="ChEBI" id="CHEBI:15378"/>
        <dbReference type="ChEBI" id="CHEBI:16526"/>
        <dbReference type="ChEBI" id="CHEBI:30616"/>
        <dbReference type="ChEBI" id="CHEBI:43474"/>
        <dbReference type="ChEBI" id="CHEBI:149469"/>
        <dbReference type="ChEBI" id="CHEBI:149473"/>
        <dbReference type="ChEBI" id="CHEBI:456216"/>
        <dbReference type="EC" id="6.3.3.3"/>
    </reaction>
</comment>
<dbReference type="OrthoDB" id="9802097at2"/>
<dbReference type="Gene3D" id="3.40.50.300">
    <property type="entry name" value="P-loop containing nucleotide triphosphate hydrolases"/>
    <property type="match status" value="1"/>
</dbReference>
<keyword evidence="3 8" id="KW-0479">Metal-binding</keyword>
<dbReference type="HOGENOM" id="CLU_072551_0_0_4"/>
<dbReference type="PANTHER" id="PTHR43210">
    <property type="entry name" value="DETHIOBIOTIN SYNTHETASE"/>
    <property type="match status" value="1"/>
</dbReference>
<name>A0A0E3ZIG2_9BURK</name>
<feature type="binding site" evidence="8">
    <location>
        <position position="21"/>
    </location>
    <ligand>
        <name>Mg(2+)</name>
        <dbReference type="ChEBI" id="CHEBI:18420"/>
    </ligand>
</feature>
<dbReference type="EMBL" id="CP007501">
    <property type="protein sequence ID" value="AKD24487.1"/>
    <property type="molecule type" value="Genomic_DNA"/>
</dbReference>
<dbReference type="PANTHER" id="PTHR43210:SF5">
    <property type="entry name" value="DETHIOBIOTIN SYNTHETASE"/>
    <property type="match status" value="1"/>
</dbReference>
<dbReference type="PATRIC" id="fig|576611.7.peg.155"/>
<keyword evidence="7 8" id="KW-0460">Magnesium</keyword>
<sequence>MTLRTSAGFFITGTDTEVGKTLVSGALILKLREDGIRTIGFKPVVAGTYVDASGQKLNEDLETLRIASGLNTREQSLCPFVLDVAAAPHIVAQQNKVHLDATRILDEFNTLTSVFDSVVVEGVGGFLVPLNEQEDLGDVAQAMDLPVILVVGMRLGCINHALLTCEAMVSRQLTIAGWVANTLSEEMPSLAENIQTLKDRIFAPFLGIIPNLPPHLQKSENAPYSIEALRFAAGHIKLPE</sequence>
<keyword evidence="4 8" id="KW-0547">Nucleotide-binding</keyword>
<dbReference type="EC" id="6.3.3.3" evidence="8"/>
<feature type="binding site" evidence="8">
    <location>
        <position position="60"/>
    </location>
    <ligand>
        <name>ATP</name>
        <dbReference type="ChEBI" id="CHEBI:30616"/>
    </ligand>
</feature>
<evidence type="ECO:0000313" key="9">
    <source>
        <dbReference type="EMBL" id="AKD24487.1"/>
    </source>
</evidence>
<evidence type="ECO:0000256" key="2">
    <source>
        <dbReference type="ARBA" id="ARBA00022598"/>
    </source>
</evidence>
<keyword evidence="1 8" id="KW-0963">Cytoplasm</keyword>
<comment type="caution">
    <text evidence="8">Lacks conserved residue(s) required for the propagation of feature annotation.</text>
</comment>
<dbReference type="SUPFAM" id="SSF52540">
    <property type="entry name" value="P-loop containing nucleoside triphosphate hydrolases"/>
    <property type="match status" value="1"/>
</dbReference>
<dbReference type="InterPro" id="IPR027417">
    <property type="entry name" value="P-loop_NTPase"/>
</dbReference>
<feature type="binding site" evidence="8">
    <location>
        <begin position="17"/>
        <end position="22"/>
    </location>
    <ligand>
        <name>ATP</name>
        <dbReference type="ChEBI" id="CHEBI:30616"/>
    </ligand>
</feature>
<keyword evidence="2 8" id="KW-0436">Ligase</keyword>
<organism evidence="9 10">
    <name type="scientific">Polynucleobacter duraquae</name>
    <dbReference type="NCBI Taxonomy" id="1835254"/>
    <lineage>
        <taxon>Bacteria</taxon>
        <taxon>Pseudomonadati</taxon>
        <taxon>Pseudomonadota</taxon>
        <taxon>Betaproteobacteria</taxon>
        <taxon>Burkholderiales</taxon>
        <taxon>Burkholderiaceae</taxon>
        <taxon>Polynucleobacter</taxon>
    </lineage>
</organism>
<comment type="pathway">
    <text evidence="8">Cofactor biosynthesis; biotin biosynthesis; biotin from 7,8-diaminononanoate: step 1/2.</text>
</comment>
<comment type="subcellular location">
    <subcellularLocation>
        <location evidence="8">Cytoplasm</location>
    </subcellularLocation>
</comment>
<comment type="function">
    <text evidence="8">Catalyzes a mechanistically unusual reaction, the ATP-dependent insertion of CO2 between the N7 and N8 nitrogen atoms of 7,8-diaminopelargonic acid (DAPA, also called 7,8-diammoniononanoate) to form a ureido ring.</text>
</comment>
<evidence type="ECO:0000313" key="10">
    <source>
        <dbReference type="Proteomes" id="UP000061135"/>
    </source>
</evidence>
<keyword evidence="6 8" id="KW-0067">ATP-binding</keyword>
<dbReference type="AlphaFoldDB" id="A0A0E3ZIG2"/>
<evidence type="ECO:0000256" key="3">
    <source>
        <dbReference type="ARBA" id="ARBA00022723"/>
    </source>
</evidence>
<comment type="similarity">
    <text evidence="8">Belongs to the dethiobiotin synthetase family.</text>
</comment>
<protein>
    <recommendedName>
        <fullName evidence="8">ATP-dependent dethiobiotin synthetase BioD</fullName>
        <ecNumber evidence="8">6.3.3.3</ecNumber>
    </recommendedName>
    <alternativeName>
        <fullName evidence="8">DTB synthetase</fullName>
        <shortName evidence="8">DTBS</shortName>
    </alternativeName>
    <alternativeName>
        <fullName evidence="8">Dethiobiotin synthase</fullName>
    </alternativeName>
</protein>
<feature type="active site" evidence="8">
    <location>
        <position position="42"/>
    </location>
</feature>
<evidence type="ECO:0000256" key="5">
    <source>
        <dbReference type="ARBA" id="ARBA00022756"/>
    </source>
</evidence>
<dbReference type="CDD" id="cd03109">
    <property type="entry name" value="DTBS"/>
    <property type="match status" value="1"/>
</dbReference>
<evidence type="ECO:0000256" key="6">
    <source>
        <dbReference type="ARBA" id="ARBA00022840"/>
    </source>
</evidence>
<dbReference type="GO" id="GO:0009102">
    <property type="term" value="P:biotin biosynthetic process"/>
    <property type="evidence" value="ECO:0007669"/>
    <property type="project" value="UniProtKB-UniRule"/>
</dbReference>
<dbReference type="HAMAP" id="MF_00336">
    <property type="entry name" value="BioD"/>
    <property type="match status" value="1"/>
</dbReference>
<comment type="cofactor">
    <cofactor evidence="8">
        <name>Mg(2+)</name>
        <dbReference type="ChEBI" id="CHEBI:18420"/>
    </cofactor>
</comment>
<accession>A0A0E3ZIG2</accession>
<dbReference type="NCBIfam" id="TIGR00347">
    <property type="entry name" value="bioD"/>
    <property type="match status" value="1"/>
</dbReference>
<dbReference type="GO" id="GO:0004141">
    <property type="term" value="F:dethiobiotin synthase activity"/>
    <property type="evidence" value="ECO:0007669"/>
    <property type="project" value="UniProtKB-UniRule"/>
</dbReference>
<dbReference type="UniPathway" id="UPA00078">
    <property type="reaction ID" value="UER00161"/>
</dbReference>
<dbReference type="KEGG" id="pdq:CL55_00001540"/>
<dbReference type="RefSeq" id="WP_046329451.1">
    <property type="nucleotide sequence ID" value="NZ_CP007501.1"/>
</dbReference>
<reference evidence="9 10" key="1">
    <citation type="submission" date="2014-03" db="EMBL/GenBank/DDBJ databases">
        <title>Genome of Polynucleobacter strain MWH-MoK4.</title>
        <authorList>
            <person name="Hahn M.W."/>
        </authorList>
    </citation>
    <scope>NUCLEOTIDE SEQUENCE [LARGE SCALE GENOMIC DNA]</scope>
    <source>
        <strain evidence="9 10">MWH-MoK4</strain>
    </source>
</reference>
<feature type="binding site" evidence="8">
    <location>
        <begin position="121"/>
        <end position="124"/>
    </location>
    <ligand>
        <name>ATP</name>
        <dbReference type="ChEBI" id="CHEBI:30616"/>
    </ligand>
</feature>
<dbReference type="GO" id="GO:0005829">
    <property type="term" value="C:cytosol"/>
    <property type="evidence" value="ECO:0007669"/>
    <property type="project" value="TreeGrafter"/>
</dbReference>
<proteinExistence type="inferred from homology"/>
<feature type="binding site" evidence="8">
    <location>
        <position position="60"/>
    </location>
    <ligand>
        <name>Mg(2+)</name>
        <dbReference type="ChEBI" id="CHEBI:18420"/>
    </ligand>
</feature>
<dbReference type="Pfam" id="PF13500">
    <property type="entry name" value="AAA_26"/>
    <property type="match status" value="1"/>
</dbReference>
<dbReference type="GO" id="GO:0005524">
    <property type="term" value="F:ATP binding"/>
    <property type="evidence" value="ECO:0007669"/>
    <property type="project" value="UniProtKB-UniRule"/>
</dbReference>
<dbReference type="FunFam" id="3.40.50.300:FF:000292">
    <property type="entry name" value="ATP-dependent dethiobiotin synthetase BioD"/>
    <property type="match status" value="1"/>
</dbReference>
<dbReference type="GO" id="GO:0000287">
    <property type="term" value="F:magnesium ion binding"/>
    <property type="evidence" value="ECO:0007669"/>
    <property type="project" value="UniProtKB-UniRule"/>
</dbReference>
<evidence type="ECO:0000256" key="1">
    <source>
        <dbReference type="ARBA" id="ARBA00022490"/>
    </source>
</evidence>
<keyword evidence="5 8" id="KW-0093">Biotin biosynthesis</keyword>
<evidence type="ECO:0000256" key="8">
    <source>
        <dbReference type="HAMAP-Rule" id="MF_00336"/>
    </source>
</evidence>
<dbReference type="GO" id="GO:0042803">
    <property type="term" value="F:protein homodimerization activity"/>
    <property type="evidence" value="ECO:0007669"/>
    <property type="project" value="UniProtKB-ARBA"/>
</dbReference>
<keyword evidence="10" id="KW-1185">Reference proteome</keyword>